<evidence type="ECO:0000313" key="2">
    <source>
        <dbReference type="EMBL" id="MBB3986172.1"/>
    </source>
</evidence>
<gene>
    <name evidence="2" type="ORF">GGQ68_002510</name>
</gene>
<dbReference type="InterPro" id="IPR021508">
    <property type="entry name" value="Gp17-like"/>
</dbReference>
<dbReference type="InterPro" id="IPR053745">
    <property type="entry name" value="Viral_Tail_Comp_sf"/>
</dbReference>
<dbReference type="RefSeq" id="WP_183966329.1">
    <property type="nucleotide sequence ID" value="NZ_BAABBZ010000007.1"/>
</dbReference>
<comment type="caution">
    <text evidence="2">The sequence shown here is derived from an EMBL/GenBank/DDBJ whole genome shotgun (WGS) entry which is preliminary data.</text>
</comment>
<evidence type="ECO:0000313" key="3">
    <source>
        <dbReference type="Proteomes" id="UP000541426"/>
    </source>
</evidence>
<dbReference type="AlphaFoldDB" id="A0A7W6DSM6"/>
<accession>A0A7W6DSM6</accession>
<feature type="signal peptide" evidence="1">
    <location>
        <begin position="1"/>
        <end position="24"/>
    </location>
</feature>
<dbReference type="EMBL" id="JACIEJ010000005">
    <property type="protein sequence ID" value="MBB3986172.1"/>
    <property type="molecule type" value="Genomic_DNA"/>
</dbReference>
<sequence length="134" mass="14767">MSASSALQKVIIAALLADSGVAQAVGNRVFDRAPKGVRYPYVSLGPSSFFPERRDCMTARVETVQLDVWARNNERRQPCKAICDAVEAALDMADLSLEDPYGLGRFELRLSRVLDDPDGITTHGVMQFEAEVTY</sequence>
<proteinExistence type="predicted"/>
<evidence type="ECO:0008006" key="4">
    <source>
        <dbReference type="Google" id="ProtNLM"/>
    </source>
</evidence>
<feature type="chain" id="PRO_5030982140" description="DUF3168 domain-containing protein" evidence="1">
    <location>
        <begin position="25"/>
        <end position="134"/>
    </location>
</feature>
<dbReference type="Proteomes" id="UP000541426">
    <property type="component" value="Unassembled WGS sequence"/>
</dbReference>
<keyword evidence="3" id="KW-1185">Reference proteome</keyword>
<keyword evidence="1" id="KW-0732">Signal</keyword>
<organism evidence="2 3">
    <name type="scientific">Sagittula marina</name>
    <dbReference type="NCBI Taxonomy" id="943940"/>
    <lineage>
        <taxon>Bacteria</taxon>
        <taxon>Pseudomonadati</taxon>
        <taxon>Pseudomonadota</taxon>
        <taxon>Alphaproteobacteria</taxon>
        <taxon>Rhodobacterales</taxon>
        <taxon>Roseobacteraceae</taxon>
        <taxon>Sagittula</taxon>
    </lineage>
</organism>
<name>A0A7W6DSM6_9RHOB</name>
<dbReference type="Gene3D" id="3.30.2000.30">
    <property type="match status" value="1"/>
</dbReference>
<evidence type="ECO:0000256" key="1">
    <source>
        <dbReference type="SAM" id="SignalP"/>
    </source>
</evidence>
<reference evidence="2 3" key="1">
    <citation type="submission" date="2020-08" db="EMBL/GenBank/DDBJ databases">
        <title>Genomic Encyclopedia of Type Strains, Phase IV (KMG-IV): sequencing the most valuable type-strain genomes for metagenomic binning, comparative biology and taxonomic classification.</title>
        <authorList>
            <person name="Goeker M."/>
        </authorList>
    </citation>
    <scope>NUCLEOTIDE SEQUENCE [LARGE SCALE GENOMIC DNA]</scope>
    <source>
        <strain evidence="2 3">DSM 102235</strain>
    </source>
</reference>
<dbReference type="Pfam" id="PF11367">
    <property type="entry name" value="Tail_completion_gp17"/>
    <property type="match status" value="1"/>
</dbReference>
<protein>
    <recommendedName>
        <fullName evidence="4">DUF3168 domain-containing protein</fullName>
    </recommendedName>
</protein>